<feature type="domain" description="VOC" evidence="1">
    <location>
        <begin position="4"/>
        <end position="128"/>
    </location>
</feature>
<dbReference type="InterPro" id="IPR004360">
    <property type="entry name" value="Glyas_Fos-R_dOase_dom"/>
</dbReference>
<name>A0A1C4Z123_9ACTN</name>
<organism evidence="2 3">
    <name type="scientific">Micromonospora purpureochromogenes</name>
    <dbReference type="NCBI Taxonomy" id="47872"/>
    <lineage>
        <taxon>Bacteria</taxon>
        <taxon>Bacillati</taxon>
        <taxon>Actinomycetota</taxon>
        <taxon>Actinomycetes</taxon>
        <taxon>Micromonosporales</taxon>
        <taxon>Micromonosporaceae</taxon>
        <taxon>Micromonospora</taxon>
    </lineage>
</organism>
<accession>A0A1C4Z123</accession>
<dbReference type="EMBL" id="LT607410">
    <property type="protein sequence ID" value="SCF26752.1"/>
    <property type="molecule type" value="Genomic_DNA"/>
</dbReference>
<evidence type="ECO:0000313" key="2">
    <source>
        <dbReference type="EMBL" id="SCF26752.1"/>
    </source>
</evidence>
<dbReference type="Proteomes" id="UP000198228">
    <property type="component" value="Chromosome I"/>
</dbReference>
<sequence length="131" mass="14277">MALHLDVVGVVVADMARSLDFYRRLGLAVPPEADAEDHVEVTLPGGLRLAWDAATMVRTFHPGWTPPTGSPRVSLAFRCADPAEVDRYWAELTGAGFHGELPPWDAFWGQRYAVLHDPDGNGVDLYAPLPG</sequence>
<dbReference type="PROSITE" id="PS51819">
    <property type="entry name" value="VOC"/>
    <property type="match status" value="1"/>
</dbReference>
<dbReference type="Pfam" id="PF00903">
    <property type="entry name" value="Glyoxalase"/>
    <property type="match status" value="1"/>
</dbReference>
<dbReference type="AlphaFoldDB" id="A0A1C4Z123"/>
<dbReference type="PANTHER" id="PTHR36503:SF3">
    <property type="entry name" value="BLR0126 PROTEIN"/>
    <property type="match status" value="1"/>
</dbReference>
<dbReference type="SUPFAM" id="SSF54593">
    <property type="entry name" value="Glyoxalase/Bleomycin resistance protein/Dihydroxybiphenyl dioxygenase"/>
    <property type="match status" value="1"/>
</dbReference>
<dbReference type="Gene3D" id="3.10.180.10">
    <property type="entry name" value="2,3-Dihydroxybiphenyl 1,2-Dioxygenase, domain 1"/>
    <property type="match status" value="1"/>
</dbReference>
<evidence type="ECO:0000313" key="3">
    <source>
        <dbReference type="Proteomes" id="UP000198228"/>
    </source>
</evidence>
<dbReference type="PANTHER" id="PTHR36503">
    <property type="entry name" value="BLR2520 PROTEIN"/>
    <property type="match status" value="1"/>
</dbReference>
<proteinExistence type="predicted"/>
<gene>
    <name evidence="2" type="ORF">GA0074696_3933</name>
</gene>
<protein>
    <submittedName>
        <fullName evidence="2">Glyoxalase-like domain-containing protein</fullName>
    </submittedName>
</protein>
<reference evidence="2 3" key="1">
    <citation type="submission" date="2016-06" db="EMBL/GenBank/DDBJ databases">
        <authorList>
            <person name="Kjaerup R.B."/>
            <person name="Dalgaard T.S."/>
            <person name="Juul-Madsen H.R."/>
        </authorList>
    </citation>
    <scope>NUCLEOTIDE SEQUENCE [LARGE SCALE GENOMIC DNA]</scope>
    <source>
        <strain evidence="2 3">DSM 43821</strain>
    </source>
</reference>
<dbReference type="InterPro" id="IPR029068">
    <property type="entry name" value="Glyas_Bleomycin-R_OHBP_Dase"/>
</dbReference>
<dbReference type="InterPro" id="IPR037523">
    <property type="entry name" value="VOC_core"/>
</dbReference>
<dbReference type="RefSeq" id="WP_088962427.1">
    <property type="nucleotide sequence ID" value="NZ_LT607410.1"/>
</dbReference>
<evidence type="ECO:0000259" key="1">
    <source>
        <dbReference type="PROSITE" id="PS51819"/>
    </source>
</evidence>